<protein>
    <submittedName>
        <fullName evidence="2">Uncharacterized protein</fullName>
    </submittedName>
</protein>
<evidence type="ECO:0000313" key="2">
    <source>
        <dbReference type="EMBL" id="CCX32612.1"/>
    </source>
</evidence>
<dbReference type="AlphaFoldDB" id="U4LLY9"/>
<feature type="region of interest" description="Disordered" evidence="1">
    <location>
        <begin position="47"/>
        <end position="71"/>
    </location>
</feature>
<sequence>MNTSDKFRSESNDSNRNAVIKVDAKIDRLDEKTDDVKVIVKELRDDNSKRREEETITQNRKAGKTSRVASAGGLQYQAGRVSRKTPSWYWGMAVPTRKIFKMGEVVPISTLDSWHFWVWQNNLSTIQQ</sequence>
<proteinExistence type="predicted"/>
<dbReference type="EMBL" id="HF935890">
    <property type="protein sequence ID" value="CCX32612.1"/>
    <property type="molecule type" value="Genomic_DNA"/>
</dbReference>
<evidence type="ECO:0000256" key="1">
    <source>
        <dbReference type="SAM" id="MobiDB-lite"/>
    </source>
</evidence>
<organism evidence="2 3">
    <name type="scientific">Pyronema omphalodes (strain CBS 100304)</name>
    <name type="common">Pyronema confluens</name>
    <dbReference type="NCBI Taxonomy" id="1076935"/>
    <lineage>
        <taxon>Eukaryota</taxon>
        <taxon>Fungi</taxon>
        <taxon>Dikarya</taxon>
        <taxon>Ascomycota</taxon>
        <taxon>Pezizomycotina</taxon>
        <taxon>Pezizomycetes</taxon>
        <taxon>Pezizales</taxon>
        <taxon>Pyronemataceae</taxon>
        <taxon>Pyronema</taxon>
    </lineage>
</organism>
<gene>
    <name evidence="2" type="ORF">PCON_13452</name>
</gene>
<name>U4LLY9_PYROM</name>
<dbReference type="Proteomes" id="UP000018144">
    <property type="component" value="Unassembled WGS sequence"/>
</dbReference>
<accession>U4LLY9</accession>
<evidence type="ECO:0000313" key="3">
    <source>
        <dbReference type="Proteomes" id="UP000018144"/>
    </source>
</evidence>
<keyword evidence="3" id="KW-1185">Reference proteome</keyword>
<reference evidence="2 3" key="1">
    <citation type="journal article" date="2013" name="PLoS Genet.">
        <title>The genome and development-dependent transcriptomes of Pyronema confluens: a window into fungal evolution.</title>
        <authorList>
            <person name="Traeger S."/>
            <person name="Altegoer F."/>
            <person name="Freitag M."/>
            <person name="Gabaldon T."/>
            <person name="Kempken F."/>
            <person name="Kumar A."/>
            <person name="Marcet-Houben M."/>
            <person name="Poggeler S."/>
            <person name="Stajich J.E."/>
            <person name="Nowrousian M."/>
        </authorList>
    </citation>
    <scope>NUCLEOTIDE SEQUENCE [LARGE SCALE GENOMIC DNA]</scope>
    <source>
        <strain evidence="3">CBS 100304</strain>
        <tissue evidence="2">Vegetative mycelium</tissue>
    </source>
</reference>